<protein>
    <submittedName>
        <fullName evidence="2">DNA-binding CsgD family transcriptional regulator</fullName>
    </submittedName>
</protein>
<evidence type="ECO:0000313" key="3">
    <source>
        <dbReference type="Proteomes" id="UP000256269"/>
    </source>
</evidence>
<gene>
    <name evidence="2" type="ORF">BCF44_13132</name>
</gene>
<evidence type="ECO:0000313" key="2">
    <source>
        <dbReference type="EMBL" id="REH26977.1"/>
    </source>
</evidence>
<dbReference type="Pfam" id="PF08448">
    <property type="entry name" value="PAS_4"/>
    <property type="match status" value="1"/>
</dbReference>
<dbReference type="SUPFAM" id="SSF55785">
    <property type="entry name" value="PYP-like sensor domain (PAS domain)"/>
    <property type="match status" value="1"/>
</dbReference>
<dbReference type="Proteomes" id="UP000256269">
    <property type="component" value="Unassembled WGS sequence"/>
</dbReference>
<keyword evidence="3" id="KW-1185">Reference proteome</keyword>
<dbReference type="InterPro" id="IPR000792">
    <property type="entry name" value="Tscrpt_reg_LuxR_C"/>
</dbReference>
<dbReference type="InterPro" id="IPR016032">
    <property type="entry name" value="Sig_transdc_resp-reg_C-effctor"/>
</dbReference>
<name>A0A3E0GVK9_9PSEU</name>
<dbReference type="InterPro" id="IPR036388">
    <property type="entry name" value="WH-like_DNA-bd_sf"/>
</dbReference>
<dbReference type="InterPro" id="IPR013656">
    <property type="entry name" value="PAS_4"/>
</dbReference>
<dbReference type="SUPFAM" id="SSF46894">
    <property type="entry name" value="C-terminal effector domain of the bipartite response regulators"/>
    <property type="match status" value="1"/>
</dbReference>
<organism evidence="2 3">
    <name type="scientific">Kutzneria buriramensis</name>
    <dbReference type="NCBI Taxonomy" id="1045776"/>
    <lineage>
        <taxon>Bacteria</taxon>
        <taxon>Bacillati</taxon>
        <taxon>Actinomycetota</taxon>
        <taxon>Actinomycetes</taxon>
        <taxon>Pseudonocardiales</taxon>
        <taxon>Pseudonocardiaceae</taxon>
        <taxon>Kutzneria</taxon>
    </lineage>
</organism>
<accession>A0A3E0GVK9</accession>
<dbReference type="Gene3D" id="1.10.10.10">
    <property type="entry name" value="Winged helix-like DNA-binding domain superfamily/Winged helix DNA-binding domain"/>
    <property type="match status" value="1"/>
</dbReference>
<dbReference type="Pfam" id="PF00196">
    <property type="entry name" value="GerE"/>
    <property type="match status" value="1"/>
</dbReference>
<sequence>MNETNDRWFVASLDTELRISFADREFSAIFGVPPEQLRQRCVLELLHPSVSREQGRTLSLLAQAGQGEISTTTMLSLPDGQATPAMMTALAIPQNRIVVTLCVVPYETPERRGRQRDLSLLDAQLLEAVAAGVPTTRLATRLNLSRQGLEYHLGRMARKFGVTNRTGLVAKAYSSGLFRPDCWPPRVAPEFMA</sequence>
<dbReference type="PROSITE" id="PS50112">
    <property type="entry name" value="PAS"/>
    <property type="match status" value="1"/>
</dbReference>
<dbReference type="SMART" id="SM00421">
    <property type="entry name" value="HTH_LUXR"/>
    <property type="match status" value="1"/>
</dbReference>
<dbReference type="InterPro" id="IPR035965">
    <property type="entry name" value="PAS-like_dom_sf"/>
</dbReference>
<dbReference type="Gene3D" id="3.30.450.20">
    <property type="entry name" value="PAS domain"/>
    <property type="match status" value="1"/>
</dbReference>
<dbReference type="RefSeq" id="WP_116181817.1">
    <property type="nucleotide sequence ID" value="NZ_CP144375.1"/>
</dbReference>
<keyword evidence="2" id="KW-0238">DNA-binding</keyword>
<feature type="domain" description="PAS" evidence="1">
    <location>
        <begin position="1"/>
        <end position="65"/>
    </location>
</feature>
<dbReference type="GO" id="GO:0003677">
    <property type="term" value="F:DNA binding"/>
    <property type="evidence" value="ECO:0007669"/>
    <property type="project" value="UniProtKB-KW"/>
</dbReference>
<evidence type="ECO:0000259" key="1">
    <source>
        <dbReference type="PROSITE" id="PS50112"/>
    </source>
</evidence>
<dbReference type="EMBL" id="QUNO01000031">
    <property type="protein sequence ID" value="REH26977.1"/>
    <property type="molecule type" value="Genomic_DNA"/>
</dbReference>
<dbReference type="GO" id="GO:0006355">
    <property type="term" value="P:regulation of DNA-templated transcription"/>
    <property type="evidence" value="ECO:0007669"/>
    <property type="project" value="InterPro"/>
</dbReference>
<reference evidence="2 3" key="1">
    <citation type="submission" date="2018-08" db="EMBL/GenBank/DDBJ databases">
        <title>Genomic Encyclopedia of Archaeal and Bacterial Type Strains, Phase II (KMG-II): from individual species to whole genera.</title>
        <authorList>
            <person name="Goeker M."/>
        </authorList>
    </citation>
    <scope>NUCLEOTIDE SEQUENCE [LARGE SCALE GENOMIC DNA]</scope>
    <source>
        <strain evidence="2 3">DSM 45791</strain>
    </source>
</reference>
<proteinExistence type="predicted"/>
<dbReference type="AlphaFoldDB" id="A0A3E0GVK9"/>
<dbReference type="OrthoDB" id="46486at2"/>
<dbReference type="InterPro" id="IPR000014">
    <property type="entry name" value="PAS"/>
</dbReference>
<comment type="caution">
    <text evidence="2">The sequence shown here is derived from an EMBL/GenBank/DDBJ whole genome shotgun (WGS) entry which is preliminary data.</text>
</comment>
<dbReference type="CDD" id="cd00130">
    <property type="entry name" value="PAS"/>
    <property type="match status" value="1"/>
</dbReference>